<dbReference type="AlphaFoldDB" id="X1F0A4"/>
<sequence>MESRKDIHDRYLSKLEKHVEFAKGSSKYSSDRFDILIISLATSSLILSIGFVKDVIPNFSNINTVILKISWLLFLIALVSNLISQVTGYYANKYDIKVTTNLIREERGKPMKGDQKILKSACSCLNRTTLILNGLSLLCLISGIVTLVIFFSNNI</sequence>
<evidence type="ECO:0000313" key="2">
    <source>
        <dbReference type="EMBL" id="GAH38327.1"/>
    </source>
</evidence>
<keyword evidence="1" id="KW-0472">Membrane</keyword>
<gene>
    <name evidence="2" type="ORF">S03H2_13577</name>
</gene>
<reference evidence="2" key="1">
    <citation type="journal article" date="2014" name="Front. Microbiol.">
        <title>High frequency of phylogenetically diverse reductive dehalogenase-homologous genes in deep subseafloor sedimentary metagenomes.</title>
        <authorList>
            <person name="Kawai M."/>
            <person name="Futagami T."/>
            <person name="Toyoda A."/>
            <person name="Takaki Y."/>
            <person name="Nishi S."/>
            <person name="Hori S."/>
            <person name="Arai W."/>
            <person name="Tsubouchi T."/>
            <person name="Morono Y."/>
            <person name="Uchiyama I."/>
            <person name="Ito T."/>
            <person name="Fujiyama A."/>
            <person name="Inagaki F."/>
            <person name="Takami H."/>
        </authorList>
    </citation>
    <scope>NUCLEOTIDE SEQUENCE</scope>
    <source>
        <strain evidence="2">Expedition CK06-06</strain>
    </source>
</reference>
<proteinExistence type="predicted"/>
<evidence type="ECO:0000256" key="1">
    <source>
        <dbReference type="SAM" id="Phobius"/>
    </source>
</evidence>
<protein>
    <recommendedName>
        <fullName evidence="3">SMODS and SLOG-associating 2TM effector domain-containing protein</fullName>
    </recommendedName>
</protein>
<name>X1F0A4_9ZZZZ</name>
<keyword evidence="1" id="KW-1133">Transmembrane helix</keyword>
<evidence type="ECO:0008006" key="3">
    <source>
        <dbReference type="Google" id="ProtNLM"/>
    </source>
</evidence>
<feature type="transmembrane region" description="Helical" evidence="1">
    <location>
        <begin position="64"/>
        <end position="83"/>
    </location>
</feature>
<organism evidence="2">
    <name type="scientific">marine sediment metagenome</name>
    <dbReference type="NCBI Taxonomy" id="412755"/>
    <lineage>
        <taxon>unclassified sequences</taxon>
        <taxon>metagenomes</taxon>
        <taxon>ecological metagenomes</taxon>
    </lineage>
</organism>
<dbReference type="EMBL" id="BARU01006889">
    <property type="protein sequence ID" value="GAH38327.1"/>
    <property type="molecule type" value="Genomic_DNA"/>
</dbReference>
<accession>X1F0A4</accession>
<feature type="transmembrane region" description="Helical" evidence="1">
    <location>
        <begin position="130"/>
        <end position="151"/>
    </location>
</feature>
<feature type="transmembrane region" description="Helical" evidence="1">
    <location>
        <begin position="33"/>
        <end position="52"/>
    </location>
</feature>
<comment type="caution">
    <text evidence="2">The sequence shown here is derived from an EMBL/GenBank/DDBJ whole genome shotgun (WGS) entry which is preliminary data.</text>
</comment>
<keyword evidence="1" id="KW-0812">Transmembrane</keyword>